<dbReference type="RefSeq" id="WP_265424721.1">
    <property type="nucleotide sequence ID" value="NZ_JAPFPW010000007.1"/>
</dbReference>
<evidence type="ECO:0000259" key="3">
    <source>
        <dbReference type="PROSITE" id="PS50110"/>
    </source>
</evidence>
<feature type="modified residue" description="4-aspartylphosphate" evidence="2">
    <location>
        <position position="65"/>
    </location>
</feature>
<dbReference type="Gene3D" id="3.60.40.10">
    <property type="entry name" value="PPM-type phosphatase domain"/>
    <property type="match status" value="1"/>
</dbReference>
<dbReference type="Proteomes" id="UP001209681">
    <property type="component" value="Unassembled WGS sequence"/>
</dbReference>
<sequence>MHDLHETAAQPSRELTLLVVDDSIINIRLLETALSKEGYRILTADNGPQARKLAVEHRPDLILLDIMMPGEDGFSVIRFLKNHSATAAIPVIFLTGVSEIESKIEGFDLGAVDYIIKPFHPMEVLARVRLHLKLSIATNSLIASQAQKLRQIHKAQTSLLVAPESLPEARFGVHYESLQEAGGDFYDVIAISKDIHGYFVADFSGHDISISYLTASIKALMKQNCTPIYQPSESIKLINDVLVEILPEDKYLTASYAHLNRKTMKLTLVNAGHPPAIYVPKNGLAQSISMDGDILGIFRNVIFGTRTLSVQPGDRFYLYSDGLVENTRTRTTWPEASRRMLKVCEEVRHLSVAEAVRSIRENLIAKGIPIEDDIVVMSVEI</sequence>
<evidence type="ECO:0000313" key="5">
    <source>
        <dbReference type="Proteomes" id="UP001209681"/>
    </source>
</evidence>
<dbReference type="InterPro" id="IPR052016">
    <property type="entry name" value="Bact_Sigma-Reg"/>
</dbReference>
<protein>
    <submittedName>
        <fullName evidence="4">Fused response regulator/phosphatase</fullName>
    </submittedName>
</protein>
<evidence type="ECO:0000256" key="1">
    <source>
        <dbReference type="ARBA" id="ARBA00022801"/>
    </source>
</evidence>
<proteinExistence type="predicted"/>
<reference evidence="4 5" key="1">
    <citation type="submission" date="2022-11" db="EMBL/GenBank/DDBJ databases">
        <title>Desulfobotulus tamanensis H1 sp. nov. - anaerobic, alkaliphilic, sulphate reducing bacterium isolated from terrestrial mud volcano.</title>
        <authorList>
            <person name="Frolova A."/>
            <person name="Merkel A.Y."/>
            <person name="Slobodkin A.I."/>
        </authorList>
    </citation>
    <scope>NUCLEOTIDE SEQUENCE [LARGE SCALE GENOMIC DNA]</scope>
    <source>
        <strain evidence="4 5">H1</strain>
    </source>
</reference>
<dbReference type="PROSITE" id="PS50110">
    <property type="entry name" value="RESPONSE_REGULATORY"/>
    <property type="match status" value="1"/>
</dbReference>
<feature type="domain" description="Response regulatory" evidence="3">
    <location>
        <begin position="16"/>
        <end position="132"/>
    </location>
</feature>
<dbReference type="Gene3D" id="3.40.50.2300">
    <property type="match status" value="1"/>
</dbReference>
<evidence type="ECO:0000256" key="2">
    <source>
        <dbReference type="PROSITE-ProRule" id="PRU00169"/>
    </source>
</evidence>
<keyword evidence="1" id="KW-0378">Hydrolase</keyword>
<dbReference type="PANTHER" id="PTHR43156:SF2">
    <property type="entry name" value="STAGE II SPORULATION PROTEIN E"/>
    <property type="match status" value="1"/>
</dbReference>
<evidence type="ECO:0000313" key="4">
    <source>
        <dbReference type="EMBL" id="MCW7753852.1"/>
    </source>
</evidence>
<dbReference type="Pfam" id="PF07228">
    <property type="entry name" value="SpoIIE"/>
    <property type="match status" value="1"/>
</dbReference>
<dbReference type="PANTHER" id="PTHR43156">
    <property type="entry name" value="STAGE II SPORULATION PROTEIN E-RELATED"/>
    <property type="match status" value="1"/>
</dbReference>
<dbReference type="InterPro" id="IPR036457">
    <property type="entry name" value="PPM-type-like_dom_sf"/>
</dbReference>
<dbReference type="SMART" id="SM00331">
    <property type="entry name" value="PP2C_SIG"/>
    <property type="match status" value="1"/>
</dbReference>
<keyword evidence="2" id="KW-0597">Phosphoprotein</keyword>
<accession>A0ABT3N8R9</accession>
<dbReference type="SUPFAM" id="SSF52172">
    <property type="entry name" value="CheY-like"/>
    <property type="match status" value="1"/>
</dbReference>
<dbReference type="Pfam" id="PF00072">
    <property type="entry name" value="Response_reg"/>
    <property type="match status" value="1"/>
</dbReference>
<dbReference type="EMBL" id="JAPFPW010000007">
    <property type="protein sequence ID" value="MCW7753852.1"/>
    <property type="molecule type" value="Genomic_DNA"/>
</dbReference>
<dbReference type="SMART" id="SM00448">
    <property type="entry name" value="REC"/>
    <property type="match status" value="1"/>
</dbReference>
<name>A0ABT3N8R9_9BACT</name>
<dbReference type="SUPFAM" id="SSF81606">
    <property type="entry name" value="PP2C-like"/>
    <property type="match status" value="1"/>
</dbReference>
<dbReference type="InterPro" id="IPR011006">
    <property type="entry name" value="CheY-like_superfamily"/>
</dbReference>
<organism evidence="4 5">
    <name type="scientific">Desulfobotulus pelophilus</name>
    <dbReference type="NCBI Taxonomy" id="2823377"/>
    <lineage>
        <taxon>Bacteria</taxon>
        <taxon>Pseudomonadati</taxon>
        <taxon>Thermodesulfobacteriota</taxon>
        <taxon>Desulfobacteria</taxon>
        <taxon>Desulfobacterales</taxon>
        <taxon>Desulfobacteraceae</taxon>
        <taxon>Desulfobotulus</taxon>
    </lineage>
</organism>
<comment type="caution">
    <text evidence="4">The sequence shown here is derived from an EMBL/GenBank/DDBJ whole genome shotgun (WGS) entry which is preliminary data.</text>
</comment>
<gene>
    <name evidence="4" type="ORF">OOT00_07635</name>
</gene>
<dbReference type="InterPro" id="IPR001789">
    <property type="entry name" value="Sig_transdc_resp-reg_receiver"/>
</dbReference>
<keyword evidence="5" id="KW-1185">Reference proteome</keyword>
<dbReference type="InterPro" id="IPR001932">
    <property type="entry name" value="PPM-type_phosphatase-like_dom"/>
</dbReference>